<sequence>MKKVIFIGKSGCGKTSLCQRLQGEEIRYKKTQSIDLYVDSIDTPGEYLENRNYYSALITTAAEANMIALVQECGDTISMMPPGFAGTFGREVIGIITKTDIGECEDSIDIIEEQLRVAGVRRVFKVSAYSTEGIEELRRYVDGL</sequence>
<reference evidence="2 3" key="1">
    <citation type="submission" date="2015-09" db="EMBL/GenBank/DDBJ databases">
        <authorList>
            <consortium name="Pathogen Informatics"/>
        </authorList>
    </citation>
    <scope>NUCLEOTIDE SEQUENCE [LARGE SCALE GENOMIC DNA]</scope>
    <source>
        <strain evidence="2 3">2789STDY5834856</strain>
    </source>
</reference>
<dbReference type="EMBL" id="CYZX01000031">
    <property type="protein sequence ID" value="CUP19962.1"/>
    <property type="molecule type" value="Genomic_DNA"/>
</dbReference>
<dbReference type="Gene3D" id="3.40.50.300">
    <property type="entry name" value="P-loop containing nucleotide triphosphate hydrolases"/>
    <property type="match status" value="1"/>
</dbReference>
<dbReference type="RefSeq" id="WP_055268275.1">
    <property type="nucleotide sequence ID" value="NZ_CABIXQ010000031.1"/>
</dbReference>
<dbReference type="GO" id="GO:0006576">
    <property type="term" value="P:biogenic amine metabolic process"/>
    <property type="evidence" value="ECO:0007669"/>
    <property type="project" value="InterPro"/>
</dbReference>
<keyword evidence="1" id="KW-0547">Nucleotide-binding</keyword>
<comment type="similarity">
    <text evidence="1">Belongs to the EutP/PduV family.</text>
</comment>
<dbReference type="InterPro" id="IPR027417">
    <property type="entry name" value="P-loop_NTPase"/>
</dbReference>
<evidence type="ECO:0000313" key="2">
    <source>
        <dbReference type="EMBL" id="CUP19962.1"/>
    </source>
</evidence>
<dbReference type="NCBIfam" id="TIGR02528">
    <property type="entry name" value="EutP"/>
    <property type="match status" value="1"/>
</dbReference>
<evidence type="ECO:0000313" key="3">
    <source>
        <dbReference type="Proteomes" id="UP000095594"/>
    </source>
</evidence>
<dbReference type="PANTHER" id="PTHR40453">
    <property type="entry name" value="PROTEIN YOEF"/>
    <property type="match status" value="1"/>
</dbReference>
<evidence type="ECO:0000256" key="1">
    <source>
        <dbReference type="PIRNR" id="PIRNR036409"/>
    </source>
</evidence>
<dbReference type="SUPFAM" id="SSF52540">
    <property type="entry name" value="P-loop containing nucleoside triphosphate hydrolases"/>
    <property type="match status" value="1"/>
</dbReference>
<protein>
    <submittedName>
        <fullName evidence="2">Propanediol utilization protein</fullName>
    </submittedName>
</protein>
<dbReference type="PIRSF" id="PIRSF036409">
    <property type="entry name" value="EutP_PduV"/>
    <property type="match status" value="1"/>
</dbReference>
<organism evidence="2 3">
    <name type="scientific">Clostridium disporicum</name>
    <dbReference type="NCBI Taxonomy" id="84024"/>
    <lineage>
        <taxon>Bacteria</taxon>
        <taxon>Bacillati</taxon>
        <taxon>Bacillota</taxon>
        <taxon>Clostridia</taxon>
        <taxon>Eubacteriales</taxon>
        <taxon>Clostridiaceae</taxon>
        <taxon>Clostridium</taxon>
    </lineage>
</organism>
<dbReference type="InterPro" id="IPR012381">
    <property type="entry name" value="EutP_PduV"/>
</dbReference>
<gene>
    <name evidence="2" type="primary">pduV</name>
    <name evidence="2" type="ORF">ERS852471_03185</name>
</gene>
<proteinExistence type="inferred from homology"/>
<dbReference type="Proteomes" id="UP000095594">
    <property type="component" value="Unassembled WGS sequence"/>
</dbReference>
<dbReference type="GO" id="GO:0005524">
    <property type="term" value="F:ATP binding"/>
    <property type="evidence" value="ECO:0007669"/>
    <property type="project" value="UniProtKB-UniRule"/>
</dbReference>
<dbReference type="CDD" id="cd00882">
    <property type="entry name" value="Ras_like_GTPase"/>
    <property type="match status" value="1"/>
</dbReference>
<dbReference type="OrthoDB" id="6179at2"/>
<dbReference type="Pfam" id="PF10662">
    <property type="entry name" value="PduV-EutP"/>
    <property type="match status" value="1"/>
</dbReference>
<accession>A0A174L6X3</accession>
<name>A0A174L6X3_9CLOT</name>
<dbReference type="PANTHER" id="PTHR40453:SF1">
    <property type="entry name" value="PROTEIN YOEF"/>
    <property type="match status" value="1"/>
</dbReference>
<dbReference type="AlphaFoldDB" id="A0A174L6X3"/>